<comment type="caution">
    <text evidence="1">The sequence shown here is derived from an EMBL/GenBank/DDBJ whole genome shotgun (WGS) entry which is preliminary data.</text>
</comment>
<proteinExistence type="predicted"/>
<gene>
    <name evidence="1" type="ORF">S03H2_06760</name>
</gene>
<dbReference type="EMBL" id="BARU01003013">
    <property type="protein sequence ID" value="GAH19829.1"/>
    <property type="molecule type" value="Genomic_DNA"/>
</dbReference>
<dbReference type="AlphaFoldDB" id="X1ERQ4"/>
<reference evidence="1" key="1">
    <citation type="journal article" date="2014" name="Front. Microbiol.">
        <title>High frequency of phylogenetically diverse reductive dehalogenase-homologous genes in deep subseafloor sedimentary metagenomes.</title>
        <authorList>
            <person name="Kawai M."/>
            <person name="Futagami T."/>
            <person name="Toyoda A."/>
            <person name="Takaki Y."/>
            <person name="Nishi S."/>
            <person name="Hori S."/>
            <person name="Arai W."/>
            <person name="Tsubouchi T."/>
            <person name="Morono Y."/>
            <person name="Uchiyama I."/>
            <person name="Ito T."/>
            <person name="Fujiyama A."/>
            <person name="Inagaki F."/>
            <person name="Takami H."/>
        </authorList>
    </citation>
    <scope>NUCLEOTIDE SEQUENCE</scope>
    <source>
        <strain evidence="1">Expedition CK06-06</strain>
    </source>
</reference>
<accession>X1ERQ4</accession>
<sequence>MQSRVVIAPMPRGKMYQIIAGPKRIGPLILVRKIMKEAKG</sequence>
<organism evidence="1">
    <name type="scientific">marine sediment metagenome</name>
    <dbReference type="NCBI Taxonomy" id="412755"/>
    <lineage>
        <taxon>unclassified sequences</taxon>
        <taxon>metagenomes</taxon>
        <taxon>ecological metagenomes</taxon>
    </lineage>
</organism>
<evidence type="ECO:0000313" key="1">
    <source>
        <dbReference type="EMBL" id="GAH19829.1"/>
    </source>
</evidence>
<name>X1ERQ4_9ZZZZ</name>
<protein>
    <submittedName>
        <fullName evidence="1">Uncharacterized protein</fullName>
    </submittedName>
</protein>